<name>C4FLW2_9AQUI</name>
<evidence type="ECO:0000313" key="4">
    <source>
        <dbReference type="Proteomes" id="UP000005540"/>
    </source>
</evidence>
<dbReference type="Proteomes" id="UP000005540">
    <property type="component" value="Unassembled WGS sequence"/>
</dbReference>
<protein>
    <submittedName>
        <fullName evidence="3">D-alanyl-D-alanine carboxypeptidase/D-alanyl-D-alanine-endopeptidase</fullName>
        <ecNumber evidence="3">3.4.16.4</ecNumber>
    </submittedName>
</protein>
<dbReference type="GO" id="GO:0009002">
    <property type="term" value="F:serine-type D-Ala-D-Ala carboxypeptidase activity"/>
    <property type="evidence" value="ECO:0007669"/>
    <property type="project" value="UniProtKB-EC"/>
</dbReference>
<dbReference type="PANTHER" id="PTHR30023:SF0">
    <property type="entry name" value="PENICILLIN-SENSITIVE CARBOXYPEPTIDASE A"/>
    <property type="match status" value="1"/>
</dbReference>
<comment type="caution">
    <text evidence="3">The sequence shown here is derived from an EMBL/GenBank/DDBJ whole genome shotgun (WGS) entry which is preliminary data.</text>
</comment>
<keyword evidence="3" id="KW-0645">Protease</keyword>
<evidence type="ECO:0000256" key="2">
    <source>
        <dbReference type="ARBA" id="ARBA00022801"/>
    </source>
</evidence>
<dbReference type="MEROPS" id="S13.002"/>
<dbReference type="InterPro" id="IPR000667">
    <property type="entry name" value="Peptidase_S13"/>
</dbReference>
<dbReference type="PANTHER" id="PTHR30023">
    <property type="entry name" value="D-ALANYL-D-ALANINE CARBOXYPEPTIDASE"/>
    <property type="match status" value="1"/>
</dbReference>
<evidence type="ECO:0000313" key="3">
    <source>
        <dbReference type="EMBL" id="EEP59938.1"/>
    </source>
</evidence>
<dbReference type="EMBL" id="ABZS01000185">
    <property type="protein sequence ID" value="EEP59938.1"/>
    <property type="molecule type" value="Genomic_DNA"/>
</dbReference>
<proteinExistence type="inferred from homology"/>
<organism evidence="3 4">
    <name type="scientific">Sulfurihydrogenibium yellowstonense SS-5</name>
    <dbReference type="NCBI Taxonomy" id="432331"/>
    <lineage>
        <taxon>Bacteria</taxon>
        <taxon>Pseudomonadati</taxon>
        <taxon>Aquificota</taxon>
        <taxon>Aquificia</taxon>
        <taxon>Aquificales</taxon>
        <taxon>Hydrogenothermaceae</taxon>
        <taxon>Sulfurihydrogenibium</taxon>
    </lineage>
</organism>
<keyword evidence="3" id="KW-0121">Carboxypeptidase</keyword>
<keyword evidence="4" id="KW-1185">Reference proteome</keyword>
<accession>C4FLW2</accession>
<keyword evidence="2 3" id="KW-0378">Hydrolase</keyword>
<dbReference type="SUPFAM" id="SSF56601">
    <property type="entry name" value="beta-lactamase/transpeptidase-like"/>
    <property type="match status" value="1"/>
</dbReference>
<dbReference type="InterPro" id="IPR012338">
    <property type="entry name" value="Beta-lactam/transpept-like"/>
</dbReference>
<dbReference type="NCBIfam" id="TIGR00666">
    <property type="entry name" value="PBP4"/>
    <property type="match status" value="1"/>
</dbReference>
<dbReference type="EC" id="3.4.16.4" evidence="3"/>
<dbReference type="RefSeq" id="WP_007547988.1">
    <property type="nucleotide sequence ID" value="NZ_ABZS01000185.1"/>
</dbReference>
<dbReference type="Gene3D" id="3.50.80.20">
    <property type="entry name" value="D-Ala-D-Ala carboxypeptidase C, peptidase S13"/>
    <property type="match status" value="1"/>
</dbReference>
<dbReference type="OrthoDB" id="9802627at2"/>
<comment type="similarity">
    <text evidence="1">Belongs to the peptidase S13 family.</text>
</comment>
<reference evidence="3 4" key="1">
    <citation type="submission" date="2009-04" db="EMBL/GenBank/DDBJ databases">
        <authorList>
            <person name="Reysenbach A.-L."/>
            <person name="Heidelberg J.F."/>
            <person name="Nelson W.C."/>
        </authorList>
    </citation>
    <scope>NUCLEOTIDE SEQUENCE [LARGE SCALE GENOMIC DNA]</scope>
    <source>
        <strain evidence="3 4">SS-5</strain>
    </source>
</reference>
<dbReference type="GO" id="GO:0000270">
    <property type="term" value="P:peptidoglycan metabolic process"/>
    <property type="evidence" value="ECO:0007669"/>
    <property type="project" value="TreeGrafter"/>
</dbReference>
<dbReference type="Gene3D" id="3.40.710.10">
    <property type="entry name" value="DD-peptidase/beta-lactamase superfamily"/>
    <property type="match status" value="1"/>
</dbReference>
<sequence length="474" mass="53492">MRYIIFLLFLIFNFSAYSSEILKYEIESIIREINNEDDAKVGILIKSLSEEGFTFMYNHRDPFIPASNQKLITTVSALANLSPDFKYKTILATDGNVKNGILYGNLYLIGGGDPSLTVQDLEDMVKKLKEYGINRVEGNLIGDNSYFSEEGIGQGWPEDDLNYCFTARFSGLSVNENCLKVTVNIKNGKVYASMDPLNNYYQFVYSIKFSKKAGNVILKVEGNKIIIEGKASSKRSINLESSIPVNHPSMFTLSVLSKILDKNGIKVLGKMYLGKAASYKYLVIHQSRPLRELIKKANKDSDNFYAEQIFRTIGKEVYGEGSTYTSARAIIDTLRKMNITTENIRIYDGSGLSRYNATTPEALVKVLEYIYKTPYFYDFFESLAISGVDGTLKHRLNDQFLKGRIIAKTGYIKKVKNLSGYVKASNDEVFVFSILVNDFKTTEIANKLQEKICSILVKHPRMVGIGNLNTHNKN</sequence>
<dbReference type="Pfam" id="PF02113">
    <property type="entry name" value="Peptidase_S13"/>
    <property type="match status" value="1"/>
</dbReference>
<dbReference type="AlphaFoldDB" id="C4FLW2"/>
<gene>
    <name evidence="3" type="primary">dacB</name>
    <name evidence="3" type="ORF">SULYE_1566</name>
</gene>
<evidence type="ECO:0000256" key="1">
    <source>
        <dbReference type="ARBA" id="ARBA00006096"/>
    </source>
</evidence>
<dbReference type="GO" id="GO:0006508">
    <property type="term" value="P:proteolysis"/>
    <property type="evidence" value="ECO:0007669"/>
    <property type="project" value="InterPro"/>
</dbReference>
<dbReference type="PRINTS" id="PR00922">
    <property type="entry name" value="DADACBPTASE3"/>
</dbReference>